<gene>
    <name evidence="1" type="ORF">FJT64_026270</name>
</gene>
<proteinExistence type="predicted"/>
<dbReference type="Proteomes" id="UP000440578">
    <property type="component" value="Unassembled WGS sequence"/>
</dbReference>
<evidence type="ECO:0000313" key="1">
    <source>
        <dbReference type="EMBL" id="KAF0301430.1"/>
    </source>
</evidence>
<organism evidence="1 2">
    <name type="scientific">Amphibalanus amphitrite</name>
    <name type="common">Striped barnacle</name>
    <name type="synonym">Balanus amphitrite</name>
    <dbReference type="NCBI Taxonomy" id="1232801"/>
    <lineage>
        <taxon>Eukaryota</taxon>
        <taxon>Metazoa</taxon>
        <taxon>Ecdysozoa</taxon>
        <taxon>Arthropoda</taxon>
        <taxon>Crustacea</taxon>
        <taxon>Multicrustacea</taxon>
        <taxon>Cirripedia</taxon>
        <taxon>Thoracica</taxon>
        <taxon>Thoracicalcarea</taxon>
        <taxon>Balanomorpha</taxon>
        <taxon>Balanoidea</taxon>
        <taxon>Balanidae</taxon>
        <taxon>Amphibalaninae</taxon>
        <taxon>Amphibalanus</taxon>
    </lineage>
</organism>
<name>A0A6A4WCQ5_AMPAM</name>
<reference evidence="1 2" key="1">
    <citation type="submission" date="2019-07" db="EMBL/GenBank/DDBJ databases">
        <title>Draft genome assembly of a fouling barnacle, Amphibalanus amphitrite (Darwin, 1854): The first reference genome for Thecostraca.</title>
        <authorList>
            <person name="Kim W."/>
        </authorList>
    </citation>
    <scope>NUCLEOTIDE SEQUENCE [LARGE SCALE GENOMIC DNA]</scope>
    <source>
        <strain evidence="1">SNU_AA5</strain>
        <tissue evidence="1">Soma without cirri and trophi</tissue>
    </source>
</reference>
<comment type="caution">
    <text evidence="1">The sequence shown here is derived from an EMBL/GenBank/DDBJ whole genome shotgun (WGS) entry which is preliminary data.</text>
</comment>
<keyword evidence="2" id="KW-1185">Reference proteome</keyword>
<dbReference type="EMBL" id="VIIS01001168">
    <property type="protein sequence ID" value="KAF0301430.1"/>
    <property type="molecule type" value="Genomic_DNA"/>
</dbReference>
<dbReference type="AlphaFoldDB" id="A0A6A4WCQ5"/>
<protein>
    <submittedName>
        <fullName evidence="1">Uncharacterized protein</fullName>
    </submittedName>
</protein>
<sequence>MAIVLSTSTKLGLGVCVLLLLATTVLCLGAASGWFRSLTGGGFSGGGSTASRERTAHQTPIRLHTSRWRPYTDFGRCRGAPE</sequence>
<evidence type="ECO:0000313" key="2">
    <source>
        <dbReference type="Proteomes" id="UP000440578"/>
    </source>
</evidence>
<accession>A0A6A4WCQ5</accession>